<organism evidence="5 6">
    <name type="scientific">Salvator merianae</name>
    <name type="common">Argentine black and white tegu</name>
    <name type="synonym">Tupinambis merianae</name>
    <dbReference type="NCBI Taxonomy" id="96440"/>
    <lineage>
        <taxon>Eukaryota</taxon>
        <taxon>Metazoa</taxon>
        <taxon>Chordata</taxon>
        <taxon>Craniata</taxon>
        <taxon>Vertebrata</taxon>
        <taxon>Euteleostomi</taxon>
        <taxon>Lepidosauria</taxon>
        <taxon>Squamata</taxon>
        <taxon>Bifurcata</taxon>
        <taxon>Unidentata</taxon>
        <taxon>Episquamata</taxon>
        <taxon>Laterata</taxon>
        <taxon>Teiioidea</taxon>
        <taxon>Teiidae</taxon>
        <taxon>Salvator</taxon>
    </lineage>
</organism>
<evidence type="ECO:0000256" key="3">
    <source>
        <dbReference type="ARBA" id="ARBA00023319"/>
    </source>
</evidence>
<dbReference type="Ensembl" id="ENSSMRT00000002843.1">
    <property type="protein sequence ID" value="ENSSMRP00000002376.1"/>
    <property type="gene ID" value="ENSSMRG00000002038.1"/>
</dbReference>
<evidence type="ECO:0000313" key="6">
    <source>
        <dbReference type="Proteomes" id="UP000694421"/>
    </source>
</evidence>
<dbReference type="PANTHER" id="PTHR16423">
    <property type="entry name" value="TREM-LIKE TRANSCRIPT PROTEIN"/>
    <property type="match status" value="1"/>
</dbReference>
<dbReference type="Proteomes" id="UP000694421">
    <property type="component" value="Unplaced"/>
</dbReference>
<dbReference type="InterPro" id="IPR013783">
    <property type="entry name" value="Ig-like_fold"/>
</dbReference>
<dbReference type="OMA" id="ARIHDDS"/>
<dbReference type="InterPro" id="IPR013106">
    <property type="entry name" value="Ig_V-set"/>
</dbReference>
<name>A0A8D0B538_SALMN</name>
<dbReference type="Pfam" id="PF07686">
    <property type="entry name" value="V-set"/>
    <property type="match status" value="1"/>
</dbReference>
<dbReference type="PANTHER" id="PTHR16423:SF6">
    <property type="entry name" value="TRIGGERING RECEPTOR EXPRESSED ON MYELOID CELLS 2-RELATED"/>
    <property type="match status" value="1"/>
</dbReference>
<reference evidence="5" key="2">
    <citation type="submission" date="2025-09" db="UniProtKB">
        <authorList>
            <consortium name="Ensembl"/>
        </authorList>
    </citation>
    <scope>IDENTIFICATION</scope>
</reference>
<keyword evidence="1" id="KW-0732">Signal</keyword>
<dbReference type="Gene3D" id="2.60.40.10">
    <property type="entry name" value="Immunoglobulins"/>
    <property type="match status" value="1"/>
</dbReference>
<dbReference type="InterPro" id="IPR036179">
    <property type="entry name" value="Ig-like_dom_sf"/>
</dbReference>
<evidence type="ECO:0000256" key="2">
    <source>
        <dbReference type="ARBA" id="ARBA00023157"/>
    </source>
</evidence>
<protein>
    <recommendedName>
        <fullName evidence="4">Immunoglobulin V-set domain-containing protein</fullName>
    </recommendedName>
</protein>
<proteinExistence type="predicted"/>
<dbReference type="AlphaFoldDB" id="A0A8D0B538"/>
<dbReference type="GO" id="GO:0009986">
    <property type="term" value="C:cell surface"/>
    <property type="evidence" value="ECO:0007669"/>
    <property type="project" value="TreeGrafter"/>
</dbReference>
<accession>A0A8D0B538</accession>
<feature type="domain" description="Immunoglobulin V-set" evidence="4">
    <location>
        <begin position="22"/>
        <end position="129"/>
    </location>
</feature>
<dbReference type="GeneTree" id="ENSGT00960000190239"/>
<dbReference type="GO" id="GO:0038023">
    <property type="term" value="F:signaling receptor activity"/>
    <property type="evidence" value="ECO:0007669"/>
    <property type="project" value="TreeGrafter"/>
</dbReference>
<keyword evidence="6" id="KW-1185">Reference proteome</keyword>
<dbReference type="InterPro" id="IPR052314">
    <property type="entry name" value="Immune_rcpt_domain"/>
</dbReference>
<evidence type="ECO:0000256" key="1">
    <source>
        <dbReference type="ARBA" id="ARBA00022729"/>
    </source>
</evidence>
<keyword evidence="3" id="KW-0393">Immunoglobulin domain</keyword>
<evidence type="ECO:0000259" key="4">
    <source>
        <dbReference type="Pfam" id="PF07686"/>
    </source>
</evidence>
<keyword evidence="2" id="KW-1015">Disulfide bond</keyword>
<reference evidence="5" key="1">
    <citation type="submission" date="2025-08" db="UniProtKB">
        <authorList>
            <consortium name="Ensembl"/>
        </authorList>
    </citation>
    <scope>IDENTIFICATION</scope>
</reference>
<sequence length="165" mass="18627">GAWETPQRTTEGGRLGNDVGKVEEEVIKMQGESLKIDIFCSQLYLQTVKMWCKGELLKECNPTEPVTLSKSGWKYLTTEPNQRILLKDSRNGCFSLLMSALQVEDSGIYWFGILDDLNVIPLRKIRVTVQKGEHSYLPGSAILTMAHQLLPACLFNLEATPRHLF</sequence>
<dbReference type="SUPFAM" id="SSF48726">
    <property type="entry name" value="Immunoglobulin"/>
    <property type="match status" value="1"/>
</dbReference>
<evidence type="ECO:0000313" key="5">
    <source>
        <dbReference type="Ensembl" id="ENSSMRP00000002376.1"/>
    </source>
</evidence>